<keyword evidence="7" id="KW-0902">Two-component regulatory system</keyword>
<feature type="domain" description="Histidine kinase" evidence="8">
    <location>
        <begin position="1"/>
        <end position="141"/>
    </location>
</feature>
<name>C6PPP4_9CLOT</name>
<dbReference type="InterPro" id="IPR005467">
    <property type="entry name" value="His_kinase_dom"/>
</dbReference>
<dbReference type="AlphaFoldDB" id="C6PPP4"/>
<evidence type="ECO:0000256" key="7">
    <source>
        <dbReference type="ARBA" id="ARBA00023012"/>
    </source>
</evidence>
<dbReference type="GO" id="GO:0005886">
    <property type="term" value="C:plasma membrane"/>
    <property type="evidence" value="ECO:0007669"/>
    <property type="project" value="TreeGrafter"/>
</dbReference>
<dbReference type="InterPro" id="IPR004358">
    <property type="entry name" value="Sig_transdc_His_kin-like_C"/>
</dbReference>
<protein>
    <recommendedName>
        <fullName evidence="3">histidine kinase</fullName>
        <ecNumber evidence="3">2.7.13.3</ecNumber>
    </recommendedName>
</protein>
<comment type="caution">
    <text evidence="9">The sequence shown here is derived from an EMBL/GenBank/DDBJ whole genome shotgun (WGS) entry which is preliminary data.</text>
</comment>
<dbReference type="PRINTS" id="PR00344">
    <property type="entry name" value="BCTRLSENSOR"/>
</dbReference>
<sequence>MRLLKEVIINILNHPKYEERNIIFNCIEDRINFNFDNTLLRRAFTNLLYNSVIHNAPDTIIKVSVRQEDKIYITIEDNGKGMSEEEVKKLFERYYRGTKSSVSVKGSGLGMAIAKQIIEAHGGKINVKSKQNFGTCIQIEL</sequence>
<dbReference type="PROSITE" id="PS50109">
    <property type="entry name" value="HIS_KIN"/>
    <property type="match status" value="1"/>
</dbReference>
<comment type="catalytic activity">
    <reaction evidence="1">
        <text>ATP + protein L-histidine = ADP + protein N-phospho-L-histidine.</text>
        <dbReference type="EC" id="2.7.13.3"/>
    </reaction>
</comment>
<reference evidence="9 10" key="1">
    <citation type="submission" date="2009-06" db="EMBL/GenBank/DDBJ databases">
        <title>The draft genome of Clostridium carboxidivorans P7.</title>
        <authorList>
            <consortium name="US DOE Joint Genome Institute (JGI-PGF)"/>
            <person name="Lucas S."/>
            <person name="Copeland A."/>
            <person name="Lapidus A."/>
            <person name="Glavina del Rio T."/>
            <person name="Tice H."/>
            <person name="Bruce D."/>
            <person name="Goodwin L."/>
            <person name="Pitluck S."/>
            <person name="Larimer F."/>
            <person name="Land M.L."/>
            <person name="Hauser L."/>
            <person name="Hemme C.L."/>
        </authorList>
    </citation>
    <scope>NUCLEOTIDE SEQUENCE [LARGE SCALE GENOMIC DNA]</scope>
    <source>
        <strain evidence="9 10">P7</strain>
    </source>
</reference>
<evidence type="ECO:0000313" key="9">
    <source>
        <dbReference type="EMBL" id="EET88774.1"/>
    </source>
</evidence>
<evidence type="ECO:0000256" key="6">
    <source>
        <dbReference type="ARBA" id="ARBA00022777"/>
    </source>
</evidence>
<organism evidence="9 10">
    <name type="scientific">Clostridium carboxidivorans P7</name>
    <dbReference type="NCBI Taxonomy" id="536227"/>
    <lineage>
        <taxon>Bacteria</taxon>
        <taxon>Bacillati</taxon>
        <taxon>Bacillota</taxon>
        <taxon>Clostridia</taxon>
        <taxon>Eubacteriales</taxon>
        <taxon>Clostridiaceae</taxon>
        <taxon>Clostridium</taxon>
    </lineage>
</organism>
<dbReference type="Gene3D" id="3.30.565.10">
    <property type="entry name" value="Histidine kinase-like ATPase, C-terminal domain"/>
    <property type="match status" value="1"/>
</dbReference>
<dbReference type="PANTHER" id="PTHR45453">
    <property type="entry name" value="PHOSPHATE REGULON SENSOR PROTEIN PHOR"/>
    <property type="match status" value="1"/>
</dbReference>
<dbReference type="EC" id="2.7.13.3" evidence="3"/>
<evidence type="ECO:0000259" key="8">
    <source>
        <dbReference type="PROSITE" id="PS50109"/>
    </source>
</evidence>
<dbReference type="Proteomes" id="UP000004198">
    <property type="component" value="Unassembled WGS sequence"/>
</dbReference>
<keyword evidence="5" id="KW-0808">Transferase</keyword>
<evidence type="ECO:0000256" key="5">
    <source>
        <dbReference type="ARBA" id="ARBA00022679"/>
    </source>
</evidence>
<accession>C6PPP4</accession>
<dbReference type="CDD" id="cd00075">
    <property type="entry name" value="HATPase"/>
    <property type="match status" value="1"/>
</dbReference>
<dbReference type="GO" id="GO:0004721">
    <property type="term" value="F:phosphoprotein phosphatase activity"/>
    <property type="evidence" value="ECO:0007669"/>
    <property type="project" value="TreeGrafter"/>
</dbReference>
<dbReference type="SMART" id="SM00387">
    <property type="entry name" value="HATPase_c"/>
    <property type="match status" value="1"/>
</dbReference>
<keyword evidence="6 9" id="KW-0418">Kinase</keyword>
<proteinExistence type="predicted"/>
<dbReference type="InterPro" id="IPR050351">
    <property type="entry name" value="BphY/WalK/GraS-like"/>
</dbReference>
<dbReference type="GO" id="GO:0000155">
    <property type="term" value="F:phosphorelay sensor kinase activity"/>
    <property type="evidence" value="ECO:0007669"/>
    <property type="project" value="TreeGrafter"/>
</dbReference>
<keyword evidence="4" id="KW-0597">Phosphoprotein</keyword>
<dbReference type="eggNOG" id="COG2205">
    <property type="taxonomic scope" value="Bacteria"/>
</dbReference>
<comment type="subcellular location">
    <subcellularLocation>
        <location evidence="2">Membrane</location>
    </subcellularLocation>
</comment>
<dbReference type="EMBL" id="ACVI01000008">
    <property type="protein sequence ID" value="EET88774.1"/>
    <property type="molecule type" value="Genomic_DNA"/>
</dbReference>
<dbReference type="PANTHER" id="PTHR45453:SF1">
    <property type="entry name" value="PHOSPHATE REGULON SENSOR PROTEIN PHOR"/>
    <property type="match status" value="1"/>
</dbReference>
<dbReference type="RefSeq" id="WP_007059646.1">
    <property type="nucleotide sequence ID" value="NZ_ACVI01000008.1"/>
</dbReference>
<evidence type="ECO:0000256" key="2">
    <source>
        <dbReference type="ARBA" id="ARBA00004370"/>
    </source>
</evidence>
<keyword evidence="10" id="KW-1185">Reference proteome</keyword>
<evidence type="ECO:0000313" key="10">
    <source>
        <dbReference type="Proteomes" id="UP000004198"/>
    </source>
</evidence>
<evidence type="ECO:0000256" key="4">
    <source>
        <dbReference type="ARBA" id="ARBA00022553"/>
    </source>
</evidence>
<dbReference type="InterPro" id="IPR036890">
    <property type="entry name" value="HATPase_C_sf"/>
</dbReference>
<dbReference type="GO" id="GO:0016036">
    <property type="term" value="P:cellular response to phosphate starvation"/>
    <property type="evidence" value="ECO:0007669"/>
    <property type="project" value="TreeGrafter"/>
</dbReference>
<dbReference type="SUPFAM" id="SSF55874">
    <property type="entry name" value="ATPase domain of HSP90 chaperone/DNA topoisomerase II/histidine kinase"/>
    <property type="match status" value="1"/>
</dbReference>
<dbReference type="Pfam" id="PF02518">
    <property type="entry name" value="HATPase_c"/>
    <property type="match status" value="1"/>
</dbReference>
<evidence type="ECO:0000256" key="3">
    <source>
        <dbReference type="ARBA" id="ARBA00012438"/>
    </source>
</evidence>
<dbReference type="InterPro" id="IPR003594">
    <property type="entry name" value="HATPase_dom"/>
</dbReference>
<evidence type="ECO:0000256" key="1">
    <source>
        <dbReference type="ARBA" id="ARBA00000085"/>
    </source>
</evidence>
<gene>
    <name evidence="9" type="ORF">CcarbDRAFT_0761</name>
</gene>